<sequence>MKRCKQYIASVCLVLFAVMQLVDLHVLQHEVDDTDCIVCQLSYSSEHSEDLFLNNDLNYTLTEHNPTFKKPISGFTSIHITNKYTGNQNTNKAPPALF</sequence>
<dbReference type="Proteomes" id="UP000292262">
    <property type="component" value="Unassembled WGS sequence"/>
</dbReference>
<evidence type="ECO:0000313" key="2">
    <source>
        <dbReference type="EMBL" id="RZS99527.1"/>
    </source>
</evidence>
<gene>
    <name evidence="2" type="ORF">EV197_0748</name>
</gene>
<keyword evidence="1" id="KW-0732">Signal</keyword>
<keyword evidence="3" id="KW-1185">Reference proteome</keyword>
<name>A0A4Q7PHA4_9FLAO</name>
<evidence type="ECO:0000313" key="3">
    <source>
        <dbReference type="Proteomes" id="UP000292262"/>
    </source>
</evidence>
<feature type="signal peptide" evidence="1">
    <location>
        <begin position="1"/>
        <end position="24"/>
    </location>
</feature>
<dbReference type="AlphaFoldDB" id="A0A4Q7PHA4"/>
<protein>
    <submittedName>
        <fullName evidence="2">Uncharacterized protein</fullName>
    </submittedName>
</protein>
<feature type="chain" id="PRO_5020417133" evidence="1">
    <location>
        <begin position="25"/>
        <end position="98"/>
    </location>
</feature>
<dbReference type="EMBL" id="SGXE01000001">
    <property type="protein sequence ID" value="RZS99527.1"/>
    <property type="molecule type" value="Genomic_DNA"/>
</dbReference>
<proteinExistence type="predicted"/>
<reference evidence="2 3" key="1">
    <citation type="submission" date="2019-02" db="EMBL/GenBank/DDBJ databases">
        <title>Genomic Encyclopedia of Type Strains, Phase IV (KMG-IV): sequencing the most valuable type-strain genomes for metagenomic binning, comparative biology and taxonomic classification.</title>
        <authorList>
            <person name="Goeker M."/>
        </authorList>
    </citation>
    <scope>NUCLEOTIDE SEQUENCE [LARGE SCALE GENOMIC DNA]</scope>
    <source>
        <strain evidence="2 3">DSM 17196</strain>
    </source>
</reference>
<accession>A0A4Q7PHA4</accession>
<comment type="caution">
    <text evidence="2">The sequence shown here is derived from an EMBL/GenBank/DDBJ whole genome shotgun (WGS) entry which is preliminary data.</text>
</comment>
<organism evidence="2 3">
    <name type="scientific">Aquimarina brevivitae</name>
    <dbReference type="NCBI Taxonomy" id="323412"/>
    <lineage>
        <taxon>Bacteria</taxon>
        <taxon>Pseudomonadati</taxon>
        <taxon>Bacteroidota</taxon>
        <taxon>Flavobacteriia</taxon>
        <taxon>Flavobacteriales</taxon>
        <taxon>Flavobacteriaceae</taxon>
        <taxon>Aquimarina</taxon>
    </lineage>
</organism>
<evidence type="ECO:0000256" key="1">
    <source>
        <dbReference type="SAM" id="SignalP"/>
    </source>
</evidence>